<keyword evidence="3" id="KW-0677">Repeat</keyword>
<comment type="subunit">
    <text evidence="8">Homotetramer (via coiled-coil domain), also forms heterotetramers with STX4 and VAMP3. Found in a complex with VAMP8 and STX1A. Found in a complex with VAMP8 and STX4 in pancreas. Interacts simultaneously with SNAPIN and SYN4. Interacts with STX1A. Interacts with STX12. Interacts tightly to multiple syntaxins and synaptobrevins/VAMPs. Interacts with ZDHHC13 (via ANK repeats). Interacts with ZDHHC17 (via ANK repeats).</text>
</comment>
<dbReference type="SMART" id="SM00397">
    <property type="entry name" value="t_SNARE"/>
    <property type="match status" value="2"/>
</dbReference>
<dbReference type="PROSITE" id="PS50192">
    <property type="entry name" value="T_SNARE"/>
    <property type="match status" value="2"/>
</dbReference>
<dbReference type="PANTHER" id="PTHR16039:SF1">
    <property type="entry name" value="HAUS AUGMIN-LIKE COMPLEX SUBUNIT 2"/>
    <property type="match status" value="1"/>
</dbReference>
<dbReference type="GO" id="GO:0031201">
    <property type="term" value="C:SNARE complex"/>
    <property type="evidence" value="ECO:0007669"/>
    <property type="project" value="UniProtKB-ARBA"/>
</dbReference>
<evidence type="ECO:0000256" key="7">
    <source>
        <dbReference type="ARBA" id="ARBA00053876"/>
    </source>
</evidence>
<keyword evidence="4" id="KW-0770">Synapse</keyword>
<evidence type="ECO:0000313" key="12">
    <source>
        <dbReference type="Ensembl" id="ENSAOWP00000005788.1"/>
    </source>
</evidence>
<dbReference type="GO" id="GO:0007098">
    <property type="term" value="P:centrosome cycle"/>
    <property type="evidence" value="ECO:0007669"/>
    <property type="project" value="InterPro"/>
</dbReference>
<feature type="coiled-coil region" evidence="10">
    <location>
        <begin position="210"/>
        <end position="269"/>
    </location>
</feature>
<proteinExistence type="inferred from homology"/>
<dbReference type="AlphaFoldDB" id="A0A8B9P1V9"/>
<name>A0A8B9P1V9_APTOW</name>
<dbReference type="FunFam" id="1.20.5.110:FF:000018">
    <property type="entry name" value="Synaptosomal-associated protein"/>
    <property type="match status" value="1"/>
</dbReference>
<reference evidence="12" key="2">
    <citation type="submission" date="2025-09" db="UniProtKB">
        <authorList>
            <consortium name="Ensembl"/>
        </authorList>
    </citation>
    <scope>IDENTIFICATION</scope>
</reference>
<dbReference type="GO" id="GO:0043005">
    <property type="term" value="C:neuron projection"/>
    <property type="evidence" value="ECO:0007669"/>
    <property type="project" value="UniProtKB-KW"/>
</dbReference>
<dbReference type="SUPFAM" id="SSF58038">
    <property type="entry name" value="SNARE fusion complex"/>
    <property type="match status" value="2"/>
</dbReference>
<feature type="coiled-coil region" evidence="10">
    <location>
        <begin position="45"/>
        <end position="79"/>
    </location>
</feature>
<evidence type="ECO:0000256" key="6">
    <source>
        <dbReference type="ARBA" id="ARBA00034102"/>
    </source>
</evidence>
<dbReference type="GO" id="GO:1990498">
    <property type="term" value="C:mitotic spindle microtubule"/>
    <property type="evidence" value="ECO:0007669"/>
    <property type="project" value="TreeGrafter"/>
</dbReference>
<comment type="similarity">
    <text evidence="1 9">Belongs to the SNAP-25 family.</text>
</comment>
<evidence type="ECO:0000256" key="10">
    <source>
        <dbReference type="SAM" id="Coils"/>
    </source>
</evidence>
<evidence type="ECO:0000256" key="1">
    <source>
        <dbReference type="ARBA" id="ARBA00009480"/>
    </source>
</evidence>
<feature type="domain" description="T-SNARE coiled-coil homology" evidence="11">
    <location>
        <begin position="14"/>
        <end position="76"/>
    </location>
</feature>
<accession>A0A8B9P1V9</accession>
<dbReference type="Gene3D" id="1.20.5.110">
    <property type="match status" value="2"/>
</dbReference>
<dbReference type="Proteomes" id="UP000694424">
    <property type="component" value="Unplaced"/>
</dbReference>
<evidence type="ECO:0000256" key="5">
    <source>
        <dbReference type="ARBA" id="ARBA00023054"/>
    </source>
</evidence>
<comment type="function">
    <text evidence="7">Essential component of the high affinity receptor for the general membrane fusion machinery and an important regulator of transport vesicle docking and fusion.</text>
</comment>
<dbReference type="GO" id="GO:0005813">
    <property type="term" value="C:centrosome"/>
    <property type="evidence" value="ECO:0007669"/>
    <property type="project" value="TreeGrafter"/>
</dbReference>
<comment type="subcellular location">
    <subcellularLocation>
        <location evidence="6">Synapse</location>
        <location evidence="6">Synaptosome</location>
    </subcellularLocation>
</comment>
<dbReference type="InterPro" id="IPR000928">
    <property type="entry name" value="SNAP-25_dom"/>
</dbReference>
<dbReference type="GO" id="GO:0045202">
    <property type="term" value="C:synapse"/>
    <property type="evidence" value="ECO:0007669"/>
    <property type="project" value="UniProtKB-SubCell"/>
</dbReference>
<dbReference type="InterPro" id="IPR028346">
    <property type="entry name" value="HAUS2"/>
</dbReference>
<feature type="domain" description="T-SNARE coiled-coil homology" evidence="11">
    <location>
        <begin position="144"/>
        <end position="186"/>
    </location>
</feature>
<evidence type="ECO:0000256" key="3">
    <source>
        <dbReference type="ARBA" id="ARBA00022737"/>
    </source>
</evidence>
<evidence type="ECO:0000259" key="11">
    <source>
        <dbReference type="PROSITE" id="PS50192"/>
    </source>
</evidence>
<evidence type="ECO:0000313" key="13">
    <source>
        <dbReference type="Proteomes" id="UP000694424"/>
    </source>
</evidence>
<dbReference type="PRINTS" id="PR02088">
    <property type="entry name" value="HAUSAUGMINL2"/>
</dbReference>
<dbReference type="InterPro" id="IPR026242">
    <property type="entry name" value="HAUS2_metazoa"/>
</dbReference>
<keyword evidence="5 10" id="KW-0175">Coiled coil</keyword>
<sequence length="372" mass="42429">MAELTPEEIQLRANQVTDESLESTRRILGLAIESQDVGIKTITMLDEQGEQLNRIEEGMDQINKDMREAEKTLTELNKCCGLCVCPCNRTKNFESSRAYKSTWGDGMENSADHVVSMQPRSVNHQQPQTSGGPSGGYITRITNDAREDEMDENLAQVGNILGNLKNMALDMGNEIDAQNKQIDRINVKETLDLTCKKAPCFVKFSEMEQITNIQAEINQKKLETEILQLEKETADITHPFYLSKKCQIFQDMNRHLEAVLKEKRTLRQRLMKPRCQENLPIKAPFHKCVVELLTEAVTFIEKLESHLQNLRSIPQTPSIMKNMDTALTKTEVLVTDLEELTEQILKWRELQKGVHSDSICNTVELDFSFPLT</sequence>
<organism evidence="12 13">
    <name type="scientific">Apteryx owenii</name>
    <name type="common">Little spotted kiwi</name>
    <dbReference type="NCBI Taxonomy" id="8824"/>
    <lineage>
        <taxon>Eukaryota</taxon>
        <taxon>Metazoa</taxon>
        <taxon>Chordata</taxon>
        <taxon>Craniata</taxon>
        <taxon>Vertebrata</taxon>
        <taxon>Euteleostomi</taxon>
        <taxon>Archelosauria</taxon>
        <taxon>Archosauria</taxon>
        <taxon>Dinosauria</taxon>
        <taxon>Saurischia</taxon>
        <taxon>Theropoda</taxon>
        <taxon>Coelurosauria</taxon>
        <taxon>Aves</taxon>
        <taxon>Palaeognathae</taxon>
        <taxon>Apterygiformes</taxon>
        <taxon>Apterygidae</taxon>
        <taxon>Apteryx</taxon>
    </lineage>
</organism>
<reference evidence="12" key="1">
    <citation type="submission" date="2025-08" db="UniProtKB">
        <authorList>
            <consortium name="Ensembl"/>
        </authorList>
    </citation>
    <scope>IDENTIFICATION</scope>
</reference>
<dbReference type="FunFam" id="1.20.5.110:FF:000007">
    <property type="entry name" value="Synaptosomal-associated protein"/>
    <property type="match status" value="1"/>
</dbReference>
<dbReference type="GO" id="GO:0070652">
    <property type="term" value="C:HAUS complex"/>
    <property type="evidence" value="ECO:0007669"/>
    <property type="project" value="InterPro"/>
</dbReference>
<keyword evidence="2" id="KW-0771">Synaptosome</keyword>
<dbReference type="GO" id="GO:0051225">
    <property type="term" value="P:spindle assembly"/>
    <property type="evidence" value="ECO:0007669"/>
    <property type="project" value="InterPro"/>
</dbReference>
<evidence type="ECO:0000256" key="4">
    <source>
        <dbReference type="ARBA" id="ARBA00023018"/>
    </source>
</evidence>
<dbReference type="Ensembl" id="ENSAOWT00000006560.1">
    <property type="protein sequence ID" value="ENSAOWP00000005788.1"/>
    <property type="gene ID" value="ENSAOWG00000003969.1"/>
</dbReference>
<dbReference type="GO" id="GO:0007020">
    <property type="term" value="P:microtubule nucleation"/>
    <property type="evidence" value="ECO:0007669"/>
    <property type="project" value="TreeGrafter"/>
</dbReference>
<dbReference type="Pfam" id="PF00835">
    <property type="entry name" value="SNAP-25"/>
    <property type="match status" value="1"/>
</dbReference>
<dbReference type="InterPro" id="IPR000727">
    <property type="entry name" value="T_SNARE_dom"/>
</dbReference>
<protein>
    <recommendedName>
        <fullName evidence="9">Synaptosomal-associated protein</fullName>
    </recommendedName>
</protein>
<dbReference type="PANTHER" id="PTHR16039">
    <property type="entry name" value="HAUS AUGMIN-LIKE COMPLEX SUBUNIT 2"/>
    <property type="match status" value="1"/>
</dbReference>
<dbReference type="CDD" id="cd15895">
    <property type="entry name" value="SNARE_SNAP23N"/>
    <property type="match status" value="1"/>
</dbReference>
<evidence type="ECO:0000256" key="9">
    <source>
        <dbReference type="RuleBase" id="RU003496"/>
    </source>
</evidence>
<dbReference type="Pfam" id="PF15003">
    <property type="entry name" value="HAUS2"/>
    <property type="match status" value="1"/>
</dbReference>
<evidence type="ECO:0000256" key="2">
    <source>
        <dbReference type="ARBA" id="ARBA00022599"/>
    </source>
</evidence>
<dbReference type="GO" id="GO:0006887">
    <property type="term" value="P:exocytosis"/>
    <property type="evidence" value="ECO:0007669"/>
    <property type="project" value="UniProtKB-ARBA"/>
</dbReference>
<evidence type="ECO:0000256" key="8">
    <source>
        <dbReference type="ARBA" id="ARBA00065910"/>
    </source>
</evidence>
<keyword evidence="13" id="KW-1185">Reference proteome</keyword>